<dbReference type="SUPFAM" id="SSF49842">
    <property type="entry name" value="TNF-like"/>
    <property type="match status" value="1"/>
</dbReference>
<dbReference type="InterPro" id="IPR008983">
    <property type="entry name" value="Tumour_necrosis_fac-like_dom"/>
</dbReference>
<dbReference type="AlphaFoldDB" id="A0A3L5TUF4"/>
<comment type="caution">
    <text evidence="1">The sequence shown here is derived from an EMBL/GenBank/DDBJ whole genome shotgun (WGS) entry which is preliminary data.</text>
</comment>
<evidence type="ECO:0000313" key="1">
    <source>
        <dbReference type="EMBL" id="OPL33549.1"/>
    </source>
</evidence>
<dbReference type="Gene3D" id="2.60.120.40">
    <property type="match status" value="1"/>
</dbReference>
<proteinExistence type="predicted"/>
<dbReference type="EMBL" id="KV582436">
    <property type="protein sequence ID" value="OPL33549.1"/>
    <property type="molecule type" value="Genomic_DNA"/>
</dbReference>
<dbReference type="SMR" id="A0A3L5TUF4"/>
<feature type="non-terminal residue" evidence="1">
    <location>
        <position position="1"/>
    </location>
</feature>
<keyword evidence="2" id="KW-1185">Reference proteome</keyword>
<accession>A0A3L5TUF4</accession>
<sequence>MLTIGQPVPVENIVYQTATQSVDVRPTPVQTSVEVFDYNRSSYIREQNSGPLTGQLYYADVIFPPTSTHDVVNIIGIENRTVYTDVTVSGGATSLVDSRNVTSSDEEEEDFVEIQEREQDSSITFCGIFCPNVKLLIIKYFDKLKKALYLTDLNHGLVEIEKDISILICMHYAGSYGSSIGSDVESSLQCSKYHFEERILEKLVRIEHKLEIYDEKMKTWEKLVPSNLDKIDDAKKKTEFFLESMRDTLNQEHMRLNDSFLETVDQIYIQSESKVKSVLDSVSTKMEKFNEFQQKRENVFDKLQATLQQERTRFNKEKVQLNDSYQETVENIYLQSEKKVKNVLDSFSTKFGEFQNKSENDLKRLQSNLLQNQKQFNQSIYRQMDKVERDSNETNKMIQNFISEQKDIGLCACCFGGRMFDSGTVVKFQTTKASTGNIDLASFQSTGKFTCKVSGFYVISVVIMSITDQAQYEVTLNDDGRRRMTDTKR</sequence>
<gene>
    <name evidence="1" type="ORF">AM593_05767</name>
</gene>
<reference evidence="1 2" key="1">
    <citation type="journal article" date="2016" name="PLoS ONE">
        <title>A First Insight into the Genome of the Filter-Feeder Mussel Mytilus galloprovincialis.</title>
        <authorList>
            <person name="Murgarella M."/>
            <person name="Puiu D."/>
            <person name="Novoa B."/>
            <person name="Figueras A."/>
            <person name="Posada D."/>
            <person name="Canchaya C."/>
        </authorList>
    </citation>
    <scope>NUCLEOTIDE SEQUENCE [LARGE SCALE GENOMIC DNA]</scope>
    <source>
        <tissue evidence="1">Muscle</tissue>
    </source>
</reference>
<protein>
    <submittedName>
        <fullName evidence="1">Uncharacterized protein</fullName>
    </submittedName>
</protein>
<dbReference type="Proteomes" id="UP000266721">
    <property type="component" value="Unassembled WGS sequence"/>
</dbReference>
<organism evidence="1 2">
    <name type="scientific">Mytilus galloprovincialis</name>
    <name type="common">Mediterranean mussel</name>
    <dbReference type="NCBI Taxonomy" id="29158"/>
    <lineage>
        <taxon>Eukaryota</taxon>
        <taxon>Metazoa</taxon>
        <taxon>Spiralia</taxon>
        <taxon>Lophotrochozoa</taxon>
        <taxon>Mollusca</taxon>
        <taxon>Bivalvia</taxon>
        <taxon>Autobranchia</taxon>
        <taxon>Pteriomorphia</taxon>
        <taxon>Mytilida</taxon>
        <taxon>Mytiloidea</taxon>
        <taxon>Mytilidae</taxon>
        <taxon>Mytilinae</taxon>
        <taxon>Mytilus</taxon>
    </lineage>
</organism>
<evidence type="ECO:0000313" key="2">
    <source>
        <dbReference type="Proteomes" id="UP000266721"/>
    </source>
</evidence>
<name>A0A3L5TUF4_MYTGA</name>